<gene>
    <name evidence="1" type="ORF">METZ01_LOCUS63787</name>
</gene>
<dbReference type="AlphaFoldDB" id="A0A381TAR7"/>
<accession>A0A381TAR7</accession>
<name>A0A381TAR7_9ZZZZ</name>
<protein>
    <submittedName>
        <fullName evidence="1">Uncharacterized protein</fullName>
    </submittedName>
</protein>
<dbReference type="EMBL" id="UINC01003993">
    <property type="protein sequence ID" value="SVA10933.1"/>
    <property type="molecule type" value="Genomic_DNA"/>
</dbReference>
<proteinExistence type="predicted"/>
<evidence type="ECO:0000313" key="1">
    <source>
        <dbReference type="EMBL" id="SVA10933.1"/>
    </source>
</evidence>
<sequence length="31" mass="3579">MAVMIDTFKPLNMTESALGLDDDKYPYSWII</sequence>
<reference evidence="1" key="1">
    <citation type="submission" date="2018-05" db="EMBL/GenBank/DDBJ databases">
        <authorList>
            <person name="Lanie J.A."/>
            <person name="Ng W.-L."/>
            <person name="Kazmierczak K.M."/>
            <person name="Andrzejewski T.M."/>
            <person name="Davidsen T.M."/>
            <person name="Wayne K.J."/>
            <person name="Tettelin H."/>
            <person name="Glass J.I."/>
            <person name="Rusch D."/>
            <person name="Podicherti R."/>
            <person name="Tsui H.-C.T."/>
            <person name="Winkler M.E."/>
        </authorList>
    </citation>
    <scope>NUCLEOTIDE SEQUENCE</scope>
</reference>
<organism evidence="1">
    <name type="scientific">marine metagenome</name>
    <dbReference type="NCBI Taxonomy" id="408172"/>
    <lineage>
        <taxon>unclassified sequences</taxon>
        <taxon>metagenomes</taxon>
        <taxon>ecological metagenomes</taxon>
    </lineage>
</organism>